<evidence type="ECO:0000313" key="1">
    <source>
        <dbReference type="EMBL" id="KAK4348244.1"/>
    </source>
</evidence>
<keyword evidence="2" id="KW-1185">Reference proteome</keyword>
<name>A0AAE1RBJ7_9SOLA</name>
<sequence length="208" mass="23838">MEPVSDHFLMIASVVTSSPRDNRPFKFLNMWLQHPSFDIILDSCWKQYVNGSAQFVLATKLKSLKHPLKELNTCAFGSIAQRSTSANLEFKKAIKAHMDDPLNDELKSEVSVLRAKANFLLESERHYLQQKAQHTHLVESDRSSKYFHSMIKRNNVKNSISYLVKEDGTTTSSHEESPLINLHPSRIPSQVIFRSGVIILSRMRANWN</sequence>
<dbReference type="AlphaFoldDB" id="A0AAE1RBJ7"/>
<protein>
    <submittedName>
        <fullName evidence="1">Uncharacterized protein</fullName>
    </submittedName>
</protein>
<organism evidence="1 2">
    <name type="scientific">Anisodus tanguticus</name>
    <dbReference type="NCBI Taxonomy" id="243964"/>
    <lineage>
        <taxon>Eukaryota</taxon>
        <taxon>Viridiplantae</taxon>
        <taxon>Streptophyta</taxon>
        <taxon>Embryophyta</taxon>
        <taxon>Tracheophyta</taxon>
        <taxon>Spermatophyta</taxon>
        <taxon>Magnoliopsida</taxon>
        <taxon>eudicotyledons</taxon>
        <taxon>Gunneridae</taxon>
        <taxon>Pentapetalae</taxon>
        <taxon>asterids</taxon>
        <taxon>lamiids</taxon>
        <taxon>Solanales</taxon>
        <taxon>Solanaceae</taxon>
        <taxon>Solanoideae</taxon>
        <taxon>Hyoscyameae</taxon>
        <taxon>Anisodus</taxon>
    </lineage>
</organism>
<evidence type="ECO:0000313" key="2">
    <source>
        <dbReference type="Proteomes" id="UP001291623"/>
    </source>
</evidence>
<proteinExistence type="predicted"/>
<dbReference type="EMBL" id="JAVYJV010000018">
    <property type="protein sequence ID" value="KAK4348244.1"/>
    <property type="molecule type" value="Genomic_DNA"/>
</dbReference>
<accession>A0AAE1RBJ7</accession>
<gene>
    <name evidence="1" type="ORF">RND71_034583</name>
</gene>
<comment type="caution">
    <text evidence="1">The sequence shown here is derived from an EMBL/GenBank/DDBJ whole genome shotgun (WGS) entry which is preliminary data.</text>
</comment>
<dbReference type="Proteomes" id="UP001291623">
    <property type="component" value="Unassembled WGS sequence"/>
</dbReference>
<reference evidence="1" key="1">
    <citation type="submission" date="2023-12" db="EMBL/GenBank/DDBJ databases">
        <title>Genome assembly of Anisodus tanguticus.</title>
        <authorList>
            <person name="Wang Y.-J."/>
        </authorList>
    </citation>
    <scope>NUCLEOTIDE SEQUENCE</scope>
    <source>
        <strain evidence="1">KB-2021</strain>
        <tissue evidence="1">Leaf</tissue>
    </source>
</reference>